<organism evidence="1">
    <name type="scientific">Picea sitchensis</name>
    <name type="common">Sitka spruce</name>
    <name type="synonym">Pinus sitchensis</name>
    <dbReference type="NCBI Taxonomy" id="3332"/>
    <lineage>
        <taxon>Eukaryota</taxon>
        <taxon>Viridiplantae</taxon>
        <taxon>Streptophyta</taxon>
        <taxon>Embryophyta</taxon>
        <taxon>Tracheophyta</taxon>
        <taxon>Spermatophyta</taxon>
        <taxon>Pinopsida</taxon>
        <taxon>Pinidae</taxon>
        <taxon>Conifers I</taxon>
        <taxon>Pinales</taxon>
        <taxon>Pinaceae</taxon>
        <taxon>Picea</taxon>
    </lineage>
</organism>
<name>A9NSN1_PICSI</name>
<dbReference type="AlphaFoldDB" id="A9NSN1"/>
<evidence type="ECO:0000313" key="1">
    <source>
        <dbReference type="EMBL" id="ABK23642.1"/>
    </source>
</evidence>
<sequence length="33" mass="4152">MKFCDNEQWEHIFKYRIFPLILVKKIIIHVMMS</sequence>
<dbReference type="EMBL" id="EF084321">
    <property type="protein sequence ID" value="ABK23642.1"/>
    <property type="molecule type" value="mRNA"/>
</dbReference>
<proteinExistence type="evidence at transcript level"/>
<protein>
    <submittedName>
        <fullName evidence="1">Uncharacterized protein</fullName>
    </submittedName>
</protein>
<accession>A9NSN1</accession>
<reference evidence="1" key="1">
    <citation type="journal article" date="2008" name="BMC Genomics">
        <title>A conifer genomics resource of 200,000 spruce (Picea spp.) ESTs and 6,464 high-quality, sequence-finished full-length cDNAs for Sitka spruce (Picea sitchensis).</title>
        <authorList>
            <person name="Ralph S.G."/>
            <person name="Chun H.J."/>
            <person name="Kolosova N."/>
            <person name="Cooper D."/>
            <person name="Oddy C."/>
            <person name="Ritland C.E."/>
            <person name="Kirkpatrick R."/>
            <person name="Moore R."/>
            <person name="Barber S."/>
            <person name="Holt R.A."/>
            <person name="Jones S.J."/>
            <person name="Marra M.A."/>
            <person name="Douglas C.J."/>
            <person name="Ritland K."/>
            <person name="Bohlmann J."/>
        </authorList>
    </citation>
    <scope>NUCLEOTIDE SEQUENCE</scope>
    <source>
        <tissue evidence="1">Bark</tissue>
    </source>
</reference>